<feature type="compositionally biased region" description="Polar residues" evidence="1">
    <location>
        <begin position="30"/>
        <end position="56"/>
    </location>
</feature>
<feature type="region of interest" description="Disordered" evidence="1">
    <location>
        <begin position="1"/>
        <end position="58"/>
    </location>
</feature>
<proteinExistence type="predicted"/>
<feature type="compositionally biased region" description="Low complexity" evidence="1">
    <location>
        <begin position="14"/>
        <end position="29"/>
    </location>
</feature>
<protein>
    <submittedName>
        <fullName evidence="2">Uncharacterized protein</fullName>
    </submittedName>
</protein>
<evidence type="ECO:0000313" key="2">
    <source>
        <dbReference type="EMBL" id="KAG5606360.1"/>
    </source>
</evidence>
<dbReference type="AlphaFoldDB" id="A0A9J5Z327"/>
<sequence length="84" mass="9521">MEKPKKKKFDTIPQQSQQTQRKKNTNQQQAPKSLTKQADQQHTSQAHIISIPTHNPYTDLDVQEHTQSVQELAKGKGKTNAIST</sequence>
<accession>A0A9J5Z327</accession>
<evidence type="ECO:0000256" key="1">
    <source>
        <dbReference type="SAM" id="MobiDB-lite"/>
    </source>
</evidence>
<comment type="caution">
    <text evidence="2">The sequence shown here is derived from an EMBL/GenBank/DDBJ whole genome shotgun (WGS) entry which is preliminary data.</text>
</comment>
<dbReference type="Proteomes" id="UP000824120">
    <property type="component" value="Chromosome 5"/>
</dbReference>
<gene>
    <name evidence="2" type="ORF">H5410_027852</name>
</gene>
<name>A0A9J5Z327_SOLCO</name>
<dbReference type="EMBL" id="JACXVP010000005">
    <property type="protein sequence ID" value="KAG5606360.1"/>
    <property type="molecule type" value="Genomic_DNA"/>
</dbReference>
<keyword evidence="3" id="KW-1185">Reference proteome</keyword>
<organism evidence="2 3">
    <name type="scientific">Solanum commersonii</name>
    <name type="common">Commerson's wild potato</name>
    <name type="synonym">Commerson's nightshade</name>
    <dbReference type="NCBI Taxonomy" id="4109"/>
    <lineage>
        <taxon>Eukaryota</taxon>
        <taxon>Viridiplantae</taxon>
        <taxon>Streptophyta</taxon>
        <taxon>Embryophyta</taxon>
        <taxon>Tracheophyta</taxon>
        <taxon>Spermatophyta</taxon>
        <taxon>Magnoliopsida</taxon>
        <taxon>eudicotyledons</taxon>
        <taxon>Gunneridae</taxon>
        <taxon>Pentapetalae</taxon>
        <taxon>asterids</taxon>
        <taxon>lamiids</taxon>
        <taxon>Solanales</taxon>
        <taxon>Solanaceae</taxon>
        <taxon>Solanoideae</taxon>
        <taxon>Solaneae</taxon>
        <taxon>Solanum</taxon>
    </lineage>
</organism>
<reference evidence="2 3" key="1">
    <citation type="submission" date="2020-09" db="EMBL/GenBank/DDBJ databases">
        <title>De no assembly of potato wild relative species, Solanum commersonii.</title>
        <authorList>
            <person name="Cho K."/>
        </authorList>
    </citation>
    <scope>NUCLEOTIDE SEQUENCE [LARGE SCALE GENOMIC DNA]</scope>
    <source>
        <strain evidence="2">LZ3.2</strain>
        <tissue evidence="2">Leaf</tissue>
    </source>
</reference>
<evidence type="ECO:0000313" key="3">
    <source>
        <dbReference type="Proteomes" id="UP000824120"/>
    </source>
</evidence>